<dbReference type="Gene3D" id="2.60.120.200">
    <property type="match status" value="5"/>
</dbReference>
<sequence length="1627" mass="165329">MAISFPASPTVGQTYVYNSRTWTWDGSIWHKTSTNSNVTTSMLVNASVTTAKIADLAVTSAKLSSEVSASLGGIKITSIVVTDNSYTNLDDTALDTAGGYIKIIGTGFASGCQVLVNQVPATSTTFISSTEIRAQLPSTIAGTYVVYVANTDGSVGIRINGITFSDTPGWTTSSTLPNGVVSINLSIQLAATSATSYVLTSGSTLPAGLTLSSGGLLSGTVTGLAAETTYSFSITAIDAELQDSRRTFSITITVGEAYFRYTTLLLQANTAPTYISDASSNTFEITPVGAVKSDTSQPFQEGYYSGFFNGTTDYLTLTNNTALGSGSFTIECWVYPTATPATNAWIYGYRNGGDTSPQLWINSSRQPVFGADISTYITSSTALSLSTWSHIAIVRNGTAMVMYINGVSINTATTSQNFSYTGANSIGAANGASIYAWAGYISNLRVVSGVAVYTAAFSPPTAPLTITQSTETLAAPTAVDYLVVAGGGGGGGSAAGGIGAGGGGGYRTGTSFAVASGTALTVTVGTGGAIGAKGLDSVFSSITSTGGGFGGGTGQYTPGSGGSGGGALAISGQSTTLGLGNTPSTSPVQGYNGGAGASDLSTYTNGGGGGGAGGVGLNANSTISSGNGGPGVLSSISGISTYYGGGGGGTGQSGTQGTGGIGGGGGSGTAGTANTGGGGGGGAAGGSGIVIIRHADTLAIATCTGSPTITVSNGYKIYKFTSSGTITFNTETKAAITSTNTSLLTLQSNRFKDQTAANLAITTAGTPAIKTLQPFTLPTTWATYGAGYFGIKTDYLTVPATTSLTTFTGDFTFEAWVYPTDTSITQWGIWDSRQSAATATALMISLSALATPIAGSYRLLYYNGAYNYGTGTGQYNQWAHIAIVRSGSTMTFYINGVAGGTSTISGTQTGTATSNPIYIGNKDNGLASYGNVGYISNLRLVNGTAVYTGNFTPPTSLLTTTQASGANIAAITTGQTSLLTLQYKQGSNNNGFIDSSQNNFPITRVGTPTQGTSSPFSQTGWSGYFDGSTGYFTLASNAAFAIGTIFTVELWIRPTTITNMLTLGSFQMGWASASSWGVANAGVSWDVTSATMPTQSAWNHVAVVRTGTGTNQTAIYLNGVSIAVGTFTPALTTSVIAYIGSGPSGASTLGGYMSNLRIVKGVAVYTGAFTPPTSPLTITQSAGTNISAITGTQTSLLTLQSNYFKDQTAAALPLTTTTTGLSVQSFSPFAPTAVYDAATNGGTAYFNGTTDGLSAPAGAAFNFTGDYTAEAWVNWSSVAVESDVIGNFVSSVASDWMIVKASTSTLQYYPSSAATFVNSGITPTINTWYHIAAVRSGTTCSLYVNGVSVGTPLTFSGTLGDATKVVRVGSRSATNYIPGYLSNVRIVKGTAVYTGTFTPPTAPLTASGATSAAAYPSTLNVNTIFPASNTSLLINGTNGGIIDATSKNSITTVGDARVSTTQKKFGTGSMYFDGTGDYLSLPSSINNALGAVFTLEFWIYPISHGGKDFAQFGAFELGYSSASAWGIAEVAVAWRVTTTTLPTLNTWNHIAIVRTGTGTNQTTIYLNGISVAVGTYDLVLTSAVSAGIGAATAGTSPFNGYIDDFRITKYARYTANFTPPVGGFSAQ</sequence>
<dbReference type="InterPro" id="IPR014756">
    <property type="entry name" value="Ig_E-set"/>
</dbReference>
<dbReference type="EMBL" id="LR797194">
    <property type="protein sequence ID" value="CAB4193407.1"/>
    <property type="molecule type" value="Genomic_DNA"/>
</dbReference>
<feature type="domain" description="LamG-like jellyroll fold" evidence="4">
    <location>
        <begin position="1265"/>
        <end position="1400"/>
    </location>
</feature>
<dbReference type="InterPro" id="IPR006558">
    <property type="entry name" value="LamG-like"/>
</dbReference>
<dbReference type="SUPFAM" id="SSF81296">
    <property type="entry name" value="E set domains"/>
    <property type="match status" value="1"/>
</dbReference>
<dbReference type="EMBL" id="LR796912">
    <property type="protein sequence ID" value="CAB4173750.1"/>
    <property type="molecule type" value="Genomic_DNA"/>
</dbReference>
<evidence type="ECO:0000313" key="7">
    <source>
        <dbReference type="EMBL" id="CAB4193407.1"/>
    </source>
</evidence>
<dbReference type="InterPro" id="IPR013783">
    <property type="entry name" value="Ig-like_fold"/>
</dbReference>
<feature type="region of interest" description="Disordered" evidence="3">
    <location>
        <begin position="574"/>
        <end position="593"/>
    </location>
</feature>
<dbReference type="InterPro" id="IPR049304">
    <property type="entry name" value="Gly_rich_dom"/>
</dbReference>
<feature type="compositionally biased region" description="Polar residues" evidence="3">
    <location>
        <begin position="575"/>
        <end position="589"/>
    </location>
</feature>
<dbReference type="EMBL" id="LR797435">
    <property type="protein sequence ID" value="CAB4216105.1"/>
    <property type="molecule type" value="Genomic_DNA"/>
</dbReference>
<dbReference type="Pfam" id="PF21722">
    <property type="entry name" value="Gly_rich_2"/>
    <property type="match status" value="1"/>
</dbReference>
<evidence type="ECO:0000313" key="6">
    <source>
        <dbReference type="EMBL" id="CAB4185460.1"/>
    </source>
</evidence>
<gene>
    <name evidence="6" type="ORF">UFOVP1123_76</name>
    <name evidence="7" type="ORF">UFOVP1239_74</name>
    <name evidence="8" type="ORF">UFOVP1484_80</name>
    <name evidence="9" type="ORF">UFOVP1577_86</name>
    <name evidence="5" type="ORF">UFOVP961_6</name>
</gene>
<evidence type="ECO:0000313" key="5">
    <source>
        <dbReference type="EMBL" id="CAB4173750.1"/>
    </source>
</evidence>
<dbReference type="Gene3D" id="2.60.40.10">
    <property type="entry name" value="Immunoglobulins"/>
    <property type="match status" value="1"/>
</dbReference>
<evidence type="ECO:0000256" key="1">
    <source>
        <dbReference type="ARBA" id="ARBA00022729"/>
    </source>
</evidence>
<keyword evidence="1" id="KW-0732">Signal</keyword>
<feature type="domain" description="LamG-like jellyroll fold" evidence="4">
    <location>
        <begin position="1491"/>
        <end position="1615"/>
    </location>
</feature>
<proteinExistence type="predicted"/>
<evidence type="ECO:0000256" key="3">
    <source>
        <dbReference type="SAM" id="MobiDB-lite"/>
    </source>
</evidence>
<keyword evidence="2" id="KW-1015">Disulfide bond</keyword>
<protein>
    <submittedName>
        <fullName evidence="5">Concanavalin A-like lectin/glucanases superfamily</fullName>
    </submittedName>
</protein>
<feature type="domain" description="LamG-like jellyroll fold" evidence="4">
    <location>
        <begin position="326"/>
        <end position="460"/>
    </location>
</feature>
<dbReference type="SMART" id="SM00560">
    <property type="entry name" value="LamGL"/>
    <property type="match status" value="3"/>
</dbReference>
<organism evidence="5">
    <name type="scientific">uncultured Caudovirales phage</name>
    <dbReference type="NCBI Taxonomy" id="2100421"/>
    <lineage>
        <taxon>Viruses</taxon>
        <taxon>Duplodnaviria</taxon>
        <taxon>Heunggongvirae</taxon>
        <taxon>Uroviricota</taxon>
        <taxon>Caudoviricetes</taxon>
        <taxon>Peduoviridae</taxon>
        <taxon>Maltschvirus</taxon>
        <taxon>Maltschvirus maltsch</taxon>
    </lineage>
</organism>
<dbReference type="EMBL" id="LR798422">
    <property type="protein sequence ID" value="CAB5230744.1"/>
    <property type="molecule type" value="Genomic_DNA"/>
</dbReference>
<dbReference type="PANTHER" id="PTHR42535:SF2">
    <property type="entry name" value="CHROMOSOME UNDETERMINED SCAFFOLD_146, WHOLE GENOME SHOTGUN SEQUENCE"/>
    <property type="match status" value="1"/>
</dbReference>
<dbReference type="EMBL" id="LR797079">
    <property type="protein sequence ID" value="CAB4185460.1"/>
    <property type="molecule type" value="Genomic_DNA"/>
</dbReference>
<dbReference type="GO" id="GO:0030246">
    <property type="term" value="F:carbohydrate binding"/>
    <property type="evidence" value="ECO:0007669"/>
    <property type="project" value="UniProtKB-KW"/>
</dbReference>
<reference evidence="5" key="1">
    <citation type="submission" date="2020-05" db="EMBL/GenBank/DDBJ databases">
        <authorList>
            <person name="Chiriac C."/>
            <person name="Salcher M."/>
            <person name="Ghai R."/>
            <person name="Kavagutti S V."/>
        </authorList>
    </citation>
    <scope>NUCLEOTIDE SEQUENCE</scope>
</reference>
<evidence type="ECO:0000313" key="8">
    <source>
        <dbReference type="EMBL" id="CAB4216105.1"/>
    </source>
</evidence>
<name>A0A6J5PPG5_9CAUD</name>
<dbReference type="PANTHER" id="PTHR42535">
    <property type="entry name" value="OOKINETE PROTEIN, PUTATIVE-RELATED"/>
    <property type="match status" value="1"/>
</dbReference>
<dbReference type="InterPro" id="IPR013320">
    <property type="entry name" value="ConA-like_dom_sf"/>
</dbReference>
<keyword evidence="5" id="KW-0430">Lectin</keyword>
<accession>A0A6J5PPG5</accession>
<dbReference type="SUPFAM" id="SSF49899">
    <property type="entry name" value="Concanavalin A-like lectins/glucanases"/>
    <property type="match status" value="5"/>
</dbReference>
<dbReference type="Pfam" id="PF13385">
    <property type="entry name" value="Laminin_G_3"/>
    <property type="match status" value="5"/>
</dbReference>
<evidence type="ECO:0000256" key="2">
    <source>
        <dbReference type="ARBA" id="ARBA00023157"/>
    </source>
</evidence>
<evidence type="ECO:0000259" key="4">
    <source>
        <dbReference type="SMART" id="SM00560"/>
    </source>
</evidence>
<evidence type="ECO:0000313" key="9">
    <source>
        <dbReference type="EMBL" id="CAB5230744.1"/>
    </source>
</evidence>